<feature type="region of interest" description="Disordered" evidence="6">
    <location>
        <begin position="1"/>
        <end position="78"/>
    </location>
</feature>
<evidence type="ECO:0000313" key="10">
    <source>
        <dbReference type="Proteomes" id="UP001629113"/>
    </source>
</evidence>
<dbReference type="InterPro" id="IPR012935">
    <property type="entry name" value="NuBaID_N"/>
</dbReference>
<keyword evidence="2" id="KW-0479">Metal-binding</keyword>
<feature type="compositionally biased region" description="Polar residues" evidence="6">
    <location>
        <begin position="10"/>
        <end position="36"/>
    </location>
</feature>
<dbReference type="EMBL" id="JBFCZG010000005">
    <property type="protein sequence ID" value="KAL3422005.1"/>
    <property type="molecule type" value="Genomic_DNA"/>
</dbReference>
<dbReference type="Pfam" id="PF07967">
    <property type="entry name" value="zf-C3HC"/>
    <property type="match status" value="1"/>
</dbReference>
<dbReference type="InterPro" id="IPR013909">
    <property type="entry name" value="NuBaID_C"/>
</dbReference>
<feature type="region of interest" description="Disordered" evidence="6">
    <location>
        <begin position="403"/>
        <end position="445"/>
    </location>
</feature>
<keyword evidence="3" id="KW-0863">Zinc-finger</keyword>
<dbReference type="Proteomes" id="UP001629113">
    <property type="component" value="Unassembled WGS sequence"/>
</dbReference>
<protein>
    <recommendedName>
        <fullName evidence="11">Zf-C3HC-domain-containing protein</fullName>
    </recommendedName>
</protein>
<dbReference type="PANTHER" id="PTHR15835:SF6">
    <property type="entry name" value="ZINC FINGER C3HC-TYPE PROTEIN 1"/>
    <property type="match status" value="1"/>
</dbReference>
<feature type="compositionally biased region" description="Basic and acidic residues" evidence="6">
    <location>
        <begin position="425"/>
        <end position="445"/>
    </location>
</feature>
<evidence type="ECO:0000256" key="6">
    <source>
        <dbReference type="SAM" id="MobiDB-lite"/>
    </source>
</evidence>
<reference evidence="9 10" key="1">
    <citation type="submission" date="2024-06" db="EMBL/GenBank/DDBJ databases">
        <title>Complete genome of Phlyctema vagabunda strain 19-DSS-EL-015.</title>
        <authorList>
            <person name="Fiorenzani C."/>
        </authorList>
    </citation>
    <scope>NUCLEOTIDE SEQUENCE [LARGE SCALE GENOMIC DNA]</scope>
    <source>
        <strain evidence="9 10">19-DSS-EL-015</strain>
    </source>
</reference>
<organism evidence="9 10">
    <name type="scientific">Phlyctema vagabunda</name>
    <dbReference type="NCBI Taxonomy" id="108571"/>
    <lineage>
        <taxon>Eukaryota</taxon>
        <taxon>Fungi</taxon>
        <taxon>Dikarya</taxon>
        <taxon>Ascomycota</taxon>
        <taxon>Pezizomycotina</taxon>
        <taxon>Leotiomycetes</taxon>
        <taxon>Helotiales</taxon>
        <taxon>Dermateaceae</taxon>
        <taxon>Phlyctema</taxon>
    </lineage>
</organism>
<evidence type="ECO:0000256" key="4">
    <source>
        <dbReference type="ARBA" id="ARBA00022833"/>
    </source>
</evidence>
<dbReference type="Pfam" id="PF08600">
    <property type="entry name" value="NuBaID_C"/>
    <property type="match status" value="1"/>
</dbReference>
<comment type="caution">
    <text evidence="9">The sequence shown here is derived from an EMBL/GenBank/DDBJ whole genome shotgun (WGS) entry which is preliminary data.</text>
</comment>
<evidence type="ECO:0000256" key="1">
    <source>
        <dbReference type="ARBA" id="ARBA00004123"/>
    </source>
</evidence>
<evidence type="ECO:0000256" key="2">
    <source>
        <dbReference type="ARBA" id="ARBA00022723"/>
    </source>
</evidence>
<keyword evidence="10" id="KW-1185">Reference proteome</keyword>
<evidence type="ECO:0008006" key="11">
    <source>
        <dbReference type="Google" id="ProtNLM"/>
    </source>
</evidence>
<keyword evidence="4" id="KW-0862">Zinc</keyword>
<evidence type="ECO:0000259" key="7">
    <source>
        <dbReference type="Pfam" id="PF07967"/>
    </source>
</evidence>
<keyword evidence="5" id="KW-0539">Nucleus</keyword>
<evidence type="ECO:0000313" key="9">
    <source>
        <dbReference type="EMBL" id="KAL3422005.1"/>
    </source>
</evidence>
<evidence type="ECO:0000259" key="8">
    <source>
        <dbReference type="Pfam" id="PF08600"/>
    </source>
</evidence>
<feature type="domain" description="C3HC-type" evidence="7">
    <location>
        <begin position="97"/>
        <end position="253"/>
    </location>
</feature>
<sequence length="478" mass="53858">MNATKRKFNTLLSGIGNKSATSLPPKEVNNSTQPVPSTDEDTHSKKRRISDQTSPEIQRVSTIRVTGPKSSAEPLIHKKSTSVATASLSAEPPKYAPWDRPAFLNRLKSFSNLTDWTPKPERVNEVEWAKRGWVCQKFERVRCCLCNVEILVKLNRKEVDGKEEPVLIARNIGTESTDTQLLDGSLTFSSEDALVDRYAELIITSHEENCLWRKRGCDDTIFKLPLTHPPTTLQMLRQRYDELCTRSNNLPYLFNLDTPPDFDLQLVLSFLPKDFFSESPTLLTKDQPSTATVNEVALTMALFGWQGHTHVRLGSQPGSVSCSACFRVLGLWLFKSKQVNEAGEETEAAVVPGLNLITEHRNYCPWRNAESQNGLKATASVSTPVLAGWEVILRVLKNDHRLRAGGAKSPAPKEKAPPTVADESPLPRDSNDDEDARSIREEKDKERWARLRRVKSLFETKEKRLQRTSVAEKRKSRT</sequence>
<gene>
    <name evidence="9" type="ORF">PVAG01_06161</name>
</gene>
<evidence type="ECO:0000256" key="5">
    <source>
        <dbReference type="ARBA" id="ARBA00023242"/>
    </source>
</evidence>
<name>A0ABR4PFB0_9HELO</name>
<evidence type="ECO:0000256" key="3">
    <source>
        <dbReference type="ARBA" id="ARBA00022771"/>
    </source>
</evidence>
<feature type="domain" description="NuBaID C-terminal" evidence="8">
    <location>
        <begin position="297"/>
        <end position="403"/>
    </location>
</feature>
<proteinExistence type="predicted"/>
<feature type="compositionally biased region" description="Polar residues" evidence="6">
    <location>
        <begin position="51"/>
        <end position="64"/>
    </location>
</feature>
<comment type="subcellular location">
    <subcellularLocation>
        <location evidence="1">Nucleus</location>
    </subcellularLocation>
</comment>
<accession>A0ABR4PFB0</accession>
<dbReference type="PANTHER" id="PTHR15835">
    <property type="entry name" value="NUCLEAR-INTERACTING PARTNER OF ALK"/>
    <property type="match status" value="1"/>
</dbReference>